<dbReference type="RefSeq" id="XP_065726833.1">
    <property type="nucleotide sequence ID" value="XM_065870761.1"/>
</dbReference>
<organism evidence="3 4">
    <name type="scientific">Kwoniella bestiolae CBS 10118</name>
    <dbReference type="NCBI Taxonomy" id="1296100"/>
    <lineage>
        <taxon>Eukaryota</taxon>
        <taxon>Fungi</taxon>
        <taxon>Dikarya</taxon>
        <taxon>Basidiomycota</taxon>
        <taxon>Agaricomycotina</taxon>
        <taxon>Tremellomycetes</taxon>
        <taxon>Tremellales</taxon>
        <taxon>Cryptococcaceae</taxon>
        <taxon>Kwoniella</taxon>
    </lineage>
</organism>
<gene>
    <name evidence="3" type="ORF">I302_108923</name>
</gene>
<protein>
    <submittedName>
        <fullName evidence="3">Uncharacterized protein</fullName>
    </submittedName>
</protein>
<dbReference type="GeneID" id="30212463"/>
<dbReference type="EMBL" id="CP144548">
    <property type="protein sequence ID" value="WVW86868.1"/>
    <property type="molecule type" value="Genomic_DNA"/>
</dbReference>
<evidence type="ECO:0000313" key="4">
    <source>
        <dbReference type="Proteomes" id="UP000092730"/>
    </source>
</evidence>
<proteinExistence type="predicted"/>
<accession>A0AAJ8KGN5</accession>
<dbReference type="Proteomes" id="UP000092730">
    <property type="component" value="Chromosome 8"/>
</dbReference>
<reference evidence="3" key="1">
    <citation type="submission" date="2013-07" db="EMBL/GenBank/DDBJ databases">
        <authorList>
            <consortium name="The Broad Institute Genome Sequencing Platform"/>
            <person name="Cuomo C."/>
            <person name="Litvintseva A."/>
            <person name="Chen Y."/>
            <person name="Heitman J."/>
            <person name="Sun S."/>
            <person name="Springer D."/>
            <person name="Dromer F."/>
            <person name="Young S.K."/>
            <person name="Zeng Q."/>
            <person name="Gargeya S."/>
            <person name="Fitzgerald M."/>
            <person name="Abouelleil A."/>
            <person name="Alvarado L."/>
            <person name="Berlin A.M."/>
            <person name="Chapman S.B."/>
            <person name="Dewar J."/>
            <person name="Goldberg J."/>
            <person name="Griggs A."/>
            <person name="Gujja S."/>
            <person name="Hansen M."/>
            <person name="Howarth C."/>
            <person name="Imamovic A."/>
            <person name="Larimer J."/>
            <person name="McCowan C."/>
            <person name="Murphy C."/>
            <person name="Pearson M."/>
            <person name="Priest M."/>
            <person name="Roberts A."/>
            <person name="Saif S."/>
            <person name="Shea T."/>
            <person name="Sykes S."/>
            <person name="Wortman J."/>
            <person name="Nusbaum C."/>
            <person name="Birren B."/>
        </authorList>
    </citation>
    <scope>NUCLEOTIDE SEQUENCE</scope>
    <source>
        <strain evidence="3">CBS 10118</strain>
    </source>
</reference>
<feature type="chain" id="PRO_5042582376" evidence="2">
    <location>
        <begin position="24"/>
        <end position="155"/>
    </location>
</feature>
<evidence type="ECO:0000313" key="3">
    <source>
        <dbReference type="EMBL" id="WVW86868.1"/>
    </source>
</evidence>
<evidence type="ECO:0000256" key="2">
    <source>
        <dbReference type="SAM" id="SignalP"/>
    </source>
</evidence>
<feature type="region of interest" description="Disordered" evidence="1">
    <location>
        <begin position="122"/>
        <end position="155"/>
    </location>
</feature>
<evidence type="ECO:0000256" key="1">
    <source>
        <dbReference type="SAM" id="MobiDB-lite"/>
    </source>
</evidence>
<keyword evidence="2" id="KW-0732">Signal</keyword>
<reference evidence="3" key="2">
    <citation type="submission" date="2024-02" db="EMBL/GenBank/DDBJ databases">
        <title>Comparative genomics of Cryptococcus and Kwoniella reveals pathogenesis evolution and contrasting modes of karyotype evolution via chromosome fusion or intercentromeric recombination.</title>
        <authorList>
            <person name="Coelho M.A."/>
            <person name="David-Palma M."/>
            <person name="Shea T."/>
            <person name="Bowers K."/>
            <person name="McGinley-Smith S."/>
            <person name="Mohammad A.W."/>
            <person name="Gnirke A."/>
            <person name="Yurkov A.M."/>
            <person name="Nowrousian M."/>
            <person name="Sun S."/>
            <person name="Cuomo C.A."/>
            <person name="Heitman J."/>
        </authorList>
    </citation>
    <scope>NUCLEOTIDE SEQUENCE</scope>
    <source>
        <strain evidence="3">CBS 10118</strain>
    </source>
</reference>
<sequence>MLCFKSITLLTTLLGTSLSQVAAGNDLKITWDATESKLFDSVRPDVSLSDNGEFHDLISSNKTFYWRFKEGLGTTLQDDLEVVVEEDYEGTAEFQLIVGQPYIKVIDDRDGRANLHYKRFGPIVTDDNNSDETSASDTEDNANPPVLHQQPYMDY</sequence>
<dbReference type="AlphaFoldDB" id="A0AAJ8KGN5"/>
<feature type="signal peptide" evidence="2">
    <location>
        <begin position="1"/>
        <end position="23"/>
    </location>
</feature>
<keyword evidence="4" id="KW-1185">Reference proteome</keyword>
<dbReference type="KEGG" id="kbi:30212463"/>
<name>A0AAJ8KGN5_9TREE</name>